<dbReference type="Proteomes" id="UP000184248">
    <property type="component" value="Unassembled WGS sequence"/>
</dbReference>
<feature type="transmembrane region" description="Helical" evidence="1">
    <location>
        <begin position="131"/>
        <end position="151"/>
    </location>
</feature>
<keyword evidence="1" id="KW-0812">Transmembrane</keyword>
<keyword evidence="1" id="KW-1133">Transmembrane helix</keyword>
<gene>
    <name evidence="2" type="ORF">SAMN05192556_101376</name>
</gene>
<dbReference type="AlphaFoldDB" id="A0A1M6NEH9"/>
<accession>A0A1M6NEH9</accession>
<proteinExistence type="predicted"/>
<feature type="transmembrane region" description="Helical" evidence="1">
    <location>
        <begin position="6"/>
        <end position="26"/>
    </location>
</feature>
<evidence type="ECO:0000313" key="2">
    <source>
        <dbReference type="EMBL" id="SHJ94077.1"/>
    </source>
</evidence>
<protein>
    <submittedName>
        <fullName evidence="2">Uncharacterized protein</fullName>
    </submittedName>
</protein>
<dbReference type="RefSeq" id="WP_064698213.1">
    <property type="nucleotide sequence ID" value="NZ_BDEO01000001.1"/>
</dbReference>
<evidence type="ECO:0000313" key="3">
    <source>
        <dbReference type="Proteomes" id="UP000184248"/>
    </source>
</evidence>
<evidence type="ECO:0000256" key="1">
    <source>
        <dbReference type="SAM" id="Phobius"/>
    </source>
</evidence>
<dbReference type="EMBL" id="FRAL01000001">
    <property type="protein sequence ID" value="SHJ94077.1"/>
    <property type="molecule type" value="Genomic_DNA"/>
</dbReference>
<keyword evidence="3" id="KW-1185">Reference proteome</keyword>
<dbReference type="OrthoDB" id="6158580at2"/>
<sequence>MMLSIATFVLIYLGVCIAIYQLYDIYCAQSFGDARRLSGIEDEALRDLSRQARQYARTGESAGFAASVAALFGKDLDPRVVLAAFSEGKADLDAAPLLRRRHNIVCNGAISIRHLPFWKTAPPGKSLRGPLLVLIIVNTLLAIFLGGLSVYTIGYEISWPTLAWANSAPLLMLLVYALILVTHLIARLDTYLHDIYRIGQLNAHFPPTLNRL</sequence>
<organism evidence="2 3">
    <name type="scientific">Halomonas caseinilytica</name>
    <dbReference type="NCBI Taxonomy" id="438744"/>
    <lineage>
        <taxon>Bacteria</taxon>
        <taxon>Pseudomonadati</taxon>
        <taxon>Pseudomonadota</taxon>
        <taxon>Gammaproteobacteria</taxon>
        <taxon>Oceanospirillales</taxon>
        <taxon>Halomonadaceae</taxon>
        <taxon>Halomonas</taxon>
    </lineage>
</organism>
<name>A0A1M6NEH9_9GAMM</name>
<feature type="transmembrane region" description="Helical" evidence="1">
    <location>
        <begin position="163"/>
        <end position="186"/>
    </location>
</feature>
<reference evidence="3" key="1">
    <citation type="submission" date="2016-11" db="EMBL/GenBank/DDBJ databases">
        <authorList>
            <person name="Varghese N."/>
            <person name="Submissions S."/>
        </authorList>
    </citation>
    <scope>NUCLEOTIDE SEQUENCE [LARGE SCALE GENOMIC DNA]</scope>
    <source>
        <strain evidence="3">ALO Sharm</strain>
    </source>
</reference>
<keyword evidence="1" id="KW-0472">Membrane</keyword>